<dbReference type="AlphaFoldDB" id="A0A5N6NBD5"/>
<proteinExistence type="predicted"/>
<name>A0A5N6NBD5_9ASTR</name>
<accession>A0A5N6NBD5</accession>
<gene>
    <name evidence="1" type="ORF">E3N88_22767</name>
</gene>
<reference evidence="1 2" key="1">
    <citation type="submission" date="2019-05" db="EMBL/GenBank/DDBJ databases">
        <title>Mikania micrantha, genome provides insights into the molecular mechanism of rapid growth.</title>
        <authorList>
            <person name="Liu B."/>
        </authorList>
    </citation>
    <scope>NUCLEOTIDE SEQUENCE [LARGE SCALE GENOMIC DNA]</scope>
    <source>
        <strain evidence="1">NLD-2019</strain>
        <tissue evidence="1">Leaf</tissue>
    </source>
</reference>
<comment type="caution">
    <text evidence="1">The sequence shown here is derived from an EMBL/GenBank/DDBJ whole genome shotgun (WGS) entry which is preliminary data.</text>
</comment>
<evidence type="ECO:0000313" key="2">
    <source>
        <dbReference type="Proteomes" id="UP000326396"/>
    </source>
</evidence>
<dbReference type="Proteomes" id="UP000326396">
    <property type="component" value="Linkage Group LG2"/>
</dbReference>
<protein>
    <submittedName>
        <fullName evidence="1">Uncharacterized protein</fullName>
    </submittedName>
</protein>
<evidence type="ECO:0000313" key="1">
    <source>
        <dbReference type="EMBL" id="KAD4585166.1"/>
    </source>
</evidence>
<organism evidence="1 2">
    <name type="scientific">Mikania micrantha</name>
    <name type="common">bitter vine</name>
    <dbReference type="NCBI Taxonomy" id="192012"/>
    <lineage>
        <taxon>Eukaryota</taxon>
        <taxon>Viridiplantae</taxon>
        <taxon>Streptophyta</taxon>
        <taxon>Embryophyta</taxon>
        <taxon>Tracheophyta</taxon>
        <taxon>Spermatophyta</taxon>
        <taxon>Magnoliopsida</taxon>
        <taxon>eudicotyledons</taxon>
        <taxon>Gunneridae</taxon>
        <taxon>Pentapetalae</taxon>
        <taxon>asterids</taxon>
        <taxon>campanulids</taxon>
        <taxon>Asterales</taxon>
        <taxon>Asteraceae</taxon>
        <taxon>Asteroideae</taxon>
        <taxon>Heliantheae alliance</taxon>
        <taxon>Eupatorieae</taxon>
        <taxon>Mikania</taxon>
    </lineage>
</organism>
<dbReference type="EMBL" id="SZYD01000012">
    <property type="protein sequence ID" value="KAD4585166.1"/>
    <property type="molecule type" value="Genomic_DNA"/>
</dbReference>
<sequence length="91" mass="10413">MEPSRYAITTSRKALRYAKQTEFHRAPKTPGNILEALPCNLEVIWKLLKHKEGLGSHREAWSNYQSTGTSSSVAISTESWLLREFILFIYG</sequence>
<keyword evidence="2" id="KW-1185">Reference proteome</keyword>